<dbReference type="Gene3D" id="3.30.2310.20">
    <property type="entry name" value="RelE-like"/>
    <property type="match status" value="1"/>
</dbReference>
<dbReference type="InterPro" id="IPR007712">
    <property type="entry name" value="RelE/ParE_toxin"/>
</dbReference>
<dbReference type="AlphaFoldDB" id="A0A177NTU2"/>
<evidence type="ECO:0000256" key="2">
    <source>
        <dbReference type="ARBA" id="ARBA00022649"/>
    </source>
</evidence>
<dbReference type="InterPro" id="IPR035093">
    <property type="entry name" value="RelE/ParE_toxin_dom_sf"/>
</dbReference>
<dbReference type="InterPro" id="IPR051803">
    <property type="entry name" value="TA_system_RelE-like_toxin"/>
</dbReference>
<evidence type="ECO:0000256" key="1">
    <source>
        <dbReference type="ARBA" id="ARBA00006226"/>
    </source>
</evidence>
<keyword evidence="2" id="KW-1277">Toxin-antitoxin system</keyword>
<protein>
    <recommendedName>
        <fullName evidence="3">Toxin</fullName>
    </recommendedName>
</protein>
<gene>
    <name evidence="4" type="ORF">A1359_19325</name>
</gene>
<keyword evidence="5" id="KW-1185">Reference proteome</keyword>
<dbReference type="STRING" id="980561.A1359_19325"/>
<evidence type="ECO:0000313" key="4">
    <source>
        <dbReference type="EMBL" id="OAI21478.1"/>
    </source>
</evidence>
<dbReference type="PANTHER" id="PTHR33755:SF6">
    <property type="entry name" value="PLASMID STABILIZATION SYSTEM PROTEIN"/>
    <property type="match status" value="1"/>
</dbReference>
<proteinExistence type="inferred from homology"/>
<comment type="caution">
    <text evidence="4">The sequence shown here is derived from an EMBL/GenBank/DDBJ whole genome shotgun (WGS) entry which is preliminary data.</text>
</comment>
<organism evidence="4 5">
    <name type="scientific">Methylomonas lenta</name>
    <dbReference type="NCBI Taxonomy" id="980561"/>
    <lineage>
        <taxon>Bacteria</taxon>
        <taxon>Pseudomonadati</taxon>
        <taxon>Pseudomonadota</taxon>
        <taxon>Gammaproteobacteria</taxon>
        <taxon>Methylococcales</taxon>
        <taxon>Methylococcaceae</taxon>
        <taxon>Methylomonas</taxon>
    </lineage>
</organism>
<dbReference type="EMBL" id="LUUI01000009">
    <property type="protein sequence ID" value="OAI21478.1"/>
    <property type="molecule type" value="Genomic_DNA"/>
</dbReference>
<dbReference type="RefSeq" id="WP_066976429.1">
    <property type="nucleotide sequence ID" value="NZ_LUUI01000009.1"/>
</dbReference>
<accession>A0A177NTU2</accession>
<dbReference type="OrthoDB" id="9798046at2"/>
<evidence type="ECO:0000313" key="5">
    <source>
        <dbReference type="Proteomes" id="UP000078476"/>
    </source>
</evidence>
<reference evidence="4 5" key="1">
    <citation type="submission" date="2016-03" db="EMBL/GenBank/DDBJ databases">
        <authorList>
            <person name="Ploux O."/>
        </authorList>
    </citation>
    <scope>NUCLEOTIDE SEQUENCE [LARGE SCALE GENOMIC DNA]</scope>
    <source>
        <strain evidence="4 5">R-45370</strain>
    </source>
</reference>
<sequence>MAVVQRTAQAEEDLIELWLYIVQDNLTAADRVLDEIEECFHTLADNPLMGRLRPDIAPELRYFVVGKYLILYRTVQNGVQIVRVIHGARDLPNLF</sequence>
<comment type="similarity">
    <text evidence="1 3">Belongs to the RelE toxin family.</text>
</comment>
<dbReference type="PIRSF" id="PIRSF029218">
    <property type="entry name" value="ParE"/>
    <property type="match status" value="1"/>
</dbReference>
<dbReference type="Proteomes" id="UP000078476">
    <property type="component" value="Unassembled WGS sequence"/>
</dbReference>
<dbReference type="Pfam" id="PF05016">
    <property type="entry name" value="ParE_toxin"/>
    <property type="match status" value="1"/>
</dbReference>
<name>A0A177NTU2_9GAMM</name>
<evidence type="ECO:0000256" key="3">
    <source>
        <dbReference type="PIRNR" id="PIRNR029218"/>
    </source>
</evidence>
<dbReference type="PANTHER" id="PTHR33755">
    <property type="entry name" value="TOXIN PARE1-RELATED"/>
    <property type="match status" value="1"/>
</dbReference>
<dbReference type="InterPro" id="IPR028344">
    <property type="entry name" value="ParE1/4"/>
</dbReference>